<dbReference type="AlphaFoldDB" id="A0A915KKC1"/>
<keyword evidence="1" id="KW-1133">Transmembrane helix</keyword>
<sequence>MIPHQQLPLLISWFIATTSLTFLIFVSSSNKRQIEAAAQADKPRSLNSNALQDVSCCDQESEHALK</sequence>
<keyword evidence="1" id="KW-0472">Membrane</keyword>
<evidence type="ECO:0000256" key="1">
    <source>
        <dbReference type="SAM" id="Phobius"/>
    </source>
</evidence>
<keyword evidence="2" id="KW-1185">Reference proteome</keyword>
<keyword evidence="1" id="KW-0812">Transmembrane</keyword>
<proteinExistence type="predicted"/>
<evidence type="ECO:0000313" key="2">
    <source>
        <dbReference type="Proteomes" id="UP000887565"/>
    </source>
</evidence>
<dbReference type="Proteomes" id="UP000887565">
    <property type="component" value="Unplaced"/>
</dbReference>
<organism evidence="2 3">
    <name type="scientific">Romanomermis culicivorax</name>
    <name type="common">Nematode worm</name>
    <dbReference type="NCBI Taxonomy" id="13658"/>
    <lineage>
        <taxon>Eukaryota</taxon>
        <taxon>Metazoa</taxon>
        <taxon>Ecdysozoa</taxon>
        <taxon>Nematoda</taxon>
        <taxon>Enoplea</taxon>
        <taxon>Dorylaimia</taxon>
        <taxon>Mermithida</taxon>
        <taxon>Mermithoidea</taxon>
        <taxon>Mermithidae</taxon>
        <taxon>Romanomermis</taxon>
    </lineage>
</organism>
<reference evidence="3" key="1">
    <citation type="submission" date="2022-11" db="UniProtKB">
        <authorList>
            <consortium name="WormBaseParasite"/>
        </authorList>
    </citation>
    <scope>IDENTIFICATION</scope>
</reference>
<protein>
    <submittedName>
        <fullName evidence="3">ATP synthase F0 subunit 8</fullName>
    </submittedName>
</protein>
<feature type="transmembrane region" description="Helical" evidence="1">
    <location>
        <begin position="6"/>
        <end position="26"/>
    </location>
</feature>
<dbReference type="WBParaSite" id="nRc.2.0.1.t38462-RA">
    <property type="protein sequence ID" value="nRc.2.0.1.t38462-RA"/>
    <property type="gene ID" value="nRc.2.0.1.g38462"/>
</dbReference>
<name>A0A915KKC1_ROMCU</name>
<evidence type="ECO:0000313" key="3">
    <source>
        <dbReference type="WBParaSite" id="nRc.2.0.1.t38462-RA"/>
    </source>
</evidence>
<accession>A0A915KKC1</accession>